<sequence>MDYNPIVSSILTRTEDTSFAELSSQLLSFEQRLNLYSGGSQSSVNAASRGGRGRGSRGRAPTRGRGGGRNRGGYSNNNSQPSNNAGRGGYSNNTPRHKQRC</sequence>
<dbReference type="Proteomes" id="UP001341281">
    <property type="component" value="Chromosome 01"/>
</dbReference>
<organism evidence="2 3">
    <name type="scientific">Paspalum notatum var. saurae</name>
    <dbReference type="NCBI Taxonomy" id="547442"/>
    <lineage>
        <taxon>Eukaryota</taxon>
        <taxon>Viridiplantae</taxon>
        <taxon>Streptophyta</taxon>
        <taxon>Embryophyta</taxon>
        <taxon>Tracheophyta</taxon>
        <taxon>Spermatophyta</taxon>
        <taxon>Magnoliopsida</taxon>
        <taxon>Liliopsida</taxon>
        <taxon>Poales</taxon>
        <taxon>Poaceae</taxon>
        <taxon>PACMAD clade</taxon>
        <taxon>Panicoideae</taxon>
        <taxon>Andropogonodae</taxon>
        <taxon>Paspaleae</taxon>
        <taxon>Paspalinae</taxon>
        <taxon>Paspalum</taxon>
    </lineage>
</organism>
<proteinExistence type="predicted"/>
<name>A0AAQ3PJH4_PASNO</name>
<dbReference type="AlphaFoldDB" id="A0AAQ3PJH4"/>
<dbReference type="EMBL" id="CP144745">
    <property type="protein sequence ID" value="WVZ50169.1"/>
    <property type="molecule type" value="Genomic_DNA"/>
</dbReference>
<evidence type="ECO:0000256" key="1">
    <source>
        <dbReference type="SAM" id="MobiDB-lite"/>
    </source>
</evidence>
<gene>
    <name evidence="2" type="ORF">U9M48_001450</name>
</gene>
<accession>A0AAQ3PJH4</accession>
<keyword evidence="3" id="KW-1185">Reference proteome</keyword>
<evidence type="ECO:0000313" key="2">
    <source>
        <dbReference type="EMBL" id="WVZ50169.1"/>
    </source>
</evidence>
<feature type="compositionally biased region" description="Polar residues" evidence="1">
    <location>
        <begin position="80"/>
        <end position="94"/>
    </location>
</feature>
<reference evidence="2 3" key="1">
    <citation type="submission" date="2024-02" db="EMBL/GenBank/DDBJ databases">
        <title>High-quality chromosome-scale genome assembly of Pensacola bahiagrass (Paspalum notatum Flugge var. saurae).</title>
        <authorList>
            <person name="Vega J.M."/>
            <person name="Podio M."/>
            <person name="Orjuela J."/>
            <person name="Siena L.A."/>
            <person name="Pessino S.C."/>
            <person name="Combes M.C."/>
            <person name="Mariac C."/>
            <person name="Albertini E."/>
            <person name="Pupilli F."/>
            <person name="Ortiz J.P.A."/>
            <person name="Leblanc O."/>
        </authorList>
    </citation>
    <scope>NUCLEOTIDE SEQUENCE [LARGE SCALE GENOMIC DNA]</scope>
    <source>
        <strain evidence="2">R1</strain>
        <tissue evidence="2">Leaf</tissue>
    </source>
</reference>
<feature type="compositionally biased region" description="Basic residues" evidence="1">
    <location>
        <begin position="51"/>
        <end position="68"/>
    </location>
</feature>
<protein>
    <submittedName>
        <fullName evidence="2">Uncharacterized protein</fullName>
    </submittedName>
</protein>
<feature type="region of interest" description="Disordered" evidence="1">
    <location>
        <begin position="36"/>
        <end position="101"/>
    </location>
</feature>
<evidence type="ECO:0000313" key="3">
    <source>
        <dbReference type="Proteomes" id="UP001341281"/>
    </source>
</evidence>